<keyword evidence="2" id="KW-1185">Reference proteome</keyword>
<gene>
    <name evidence="1" type="ORF">DILT_LOCUS153</name>
</gene>
<accession>A0A3P6QC05</accession>
<dbReference type="EMBL" id="UYRU01000571">
    <property type="protein sequence ID" value="VDK30364.1"/>
    <property type="molecule type" value="Genomic_DNA"/>
</dbReference>
<proteinExistence type="predicted"/>
<name>A0A3P6QC05_DIBLA</name>
<dbReference type="AlphaFoldDB" id="A0A3P6QC05"/>
<reference evidence="1 2" key="1">
    <citation type="submission" date="2018-11" db="EMBL/GenBank/DDBJ databases">
        <authorList>
            <consortium name="Pathogen Informatics"/>
        </authorList>
    </citation>
    <scope>NUCLEOTIDE SEQUENCE [LARGE SCALE GENOMIC DNA]</scope>
</reference>
<protein>
    <submittedName>
        <fullName evidence="1">Uncharacterized protein</fullName>
    </submittedName>
</protein>
<sequence>MRGLMRNFTRILRAIPRVPDVITVARSARDGYVPRWLQTRLEQLILQILKVIFRLGQDDVVFSEYLAGGKGGWYHRF</sequence>
<evidence type="ECO:0000313" key="1">
    <source>
        <dbReference type="EMBL" id="VDK30364.1"/>
    </source>
</evidence>
<dbReference type="Proteomes" id="UP000281553">
    <property type="component" value="Unassembled WGS sequence"/>
</dbReference>
<evidence type="ECO:0000313" key="2">
    <source>
        <dbReference type="Proteomes" id="UP000281553"/>
    </source>
</evidence>
<organism evidence="1 2">
    <name type="scientific">Dibothriocephalus latus</name>
    <name type="common">Fish tapeworm</name>
    <name type="synonym">Diphyllobothrium latum</name>
    <dbReference type="NCBI Taxonomy" id="60516"/>
    <lineage>
        <taxon>Eukaryota</taxon>
        <taxon>Metazoa</taxon>
        <taxon>Spiralia</taxon>
        <taxon>Lophotrochozoa</taxon>
        <taxon>Platyhelminthes</taxon>
        <taxon>Cestoda</taxon>
        <taxon>Eucestoda</taxon>
        <taxon>Diphyllobothriidea</taxon>
        <taxon>Diphyllobothriidae</taxon>
        <taxon>Dibothriocephalus</taxon>
    </lineage>
</organism>
<dbReference type="OrthoDB" id="418142at2759"/>